<dbReference type="STRING" id="1806892.AZH43_12570"/>
<keyword evidence="2" id="KW-1185">Reference proteome</keyword>
<evidence type="ECO:0000313" key="1">
    <source>
        <dbReference type="EMBL" id="KYQ72042.1"/>
    </source>
</evidence>
<dbReference type="EMBL" id="LUAW01000020">
    <property type="protein sequence ID" value="KYQ72042.1"/>
    <property type="molecule type" value="Genomic_DNA"/>
</dbReference>
<dbReference type="InterPro" id="IPR052399">
    <property type="entry name" value="Phage_Baseplate_Assmbl_Protein"/>
</dbReference>
<proteinExistence type="predicted"/>
<dbReference type="OrthoDB" id="7565172at2"/>
<dbReference type="AlphaFoldDB" id="A0A151Y1U6"/>
<dbReference type="RefSeq" id="WP_067668982.1">
    <property type="nucleotide sequence ID" value="NZ_CBCSIK010000001.1"/>
</dbReference>
<protein>
    <submittedName>
        <fullName evidence="1">Uncharacterized protein</fullName>
    </submittedName>
</protein>
<evidence type="ECO:0000313" key="2">
    <source>
        <dbReference type="Proteomes" id="UP000076276"/>
    </source>
</evidence>
<dbReference type="PANTHER" id="PTHR37829:SF3">
    <property type="entry name" value="PROTEIN JAYE-RELATED"/>
    <property type="match status" value="1"/>
</dbReference>
<dbReference type="PANTHER" id="PTHR37829">
    <property type="entry name" value="PHAGE-LIKE ELEMENT PBSX PROTEIN XKDT"/>
    <property type="match status" value="1"/>
</dbReference>
<reference evidence="1 2" key="1">
    <citation type="submission" date="2016-03" db="EMBL/GenBank/DDBJ databases">
        <title>Acinetobacter genomospecies 28 strain ANC 4149.</title>
        <authorList>
            <person name="Radolfova-Krizova L."/>
            <person name="Nemec A."/>
        </authorList>
    </citation>
    <scope>NUCLEOTIDE SEQUENCE [LARGE SCALE GENOMIC DNA]</scope>
    <source>
        <strain evidence="1 2">ANC 4149</strain>
    </source>
</reference>
<comment type="caution">
    <text evidence="1">The sequence shown here is derived from an EMBL/GenBank/DDBJ whole genome shotgun (WGS) entry which is preliminary data.</text>
</comment>
<gene>
    <name evidence="1" type="ORF">AZH43_12570</name>
</gene>
<name>A0A151Y1U6_9GAMM</name>
<sequence>MYAIPSFSKLHLVIVQEIRNQTGLTITADSDASIRADGTAAVVEGLYHHQAYIQRQLFVQTADEPYLYIHAEELKVPRLGGTRSAGTVKAKSNAEITIEAGAKLTDGKGHFWSVVSTTVVQPNITAEISVTADQIGASWNFTGASLLWVSPIAGLSGTAEVVSIAGGSDEEELEAWRARMLESKQLGQARDRESDLERAMKSVAGVGKVYIYKKRRELGSMDVAITAVGSPPTLPAQALIDAAQLVLDEEAGFWADCRVYSPTQQLIDLSAVVKGTGVNYTDVESTIRSYIAELAPVEEYQANVLVSRIMALANVEDVTLTPNANIQPEVNWMHTYWLRAGTVAVSAAT</sequence>
<organism evidence="1 2">
    <name type="scientific">Acinetobacter pragensis</name>
    <dbReference type="NCBI Taxonomy" id="1806892"/>
    <lineage>
        <taxon>Bacteria</taxon>
        <taxon>Pseudomonadati</taxon>
        <taxon>Pseudomonadota</taxon>
        <taxon>Gammaproteobacteria</taxon>
        <taxon>Moraxellales</taxon>
        <taxon>Moraxellaceae</taxon>
        <taxon>Acinetobacter</taxon>
    </lineage>
</organism>
<accession>A0A151Y1U6</accession>
<dbReference type="Proteomes" id="UP000076276">
    <property type="component" value="Unassembled WGS sequence"/>
</dbReference>